<organism evidence="1 2">
    <name type="scientific">Laodelphax striatellus</name>
    <name type="common">Small brown planthopper</name>
    <name type="synonym">Delphax striatella</name>
    <dbReference type="NCBI Taxonomy" id="195883"/>
    <lineage>
        <taxon>Eukaryota</taxon>
        <taxon>Metazoa</taxon>
        <taxon>Ecdysozoa</taxon>
        <taxon>Arthropoda</taxon>
        <taxon>Hexapoda</taxon>
        <taxon>Insecta</taxon>
        <taxon>Pterygota</taxon>
        <taxon>Neoptera</taxon>
        <taxon>Paraneoptera</taxon>
        <taxon>Hemiptera</taxon>
        <taxon>Auchenorrhyncha</taxon>
        <taxon>Fulgoroidea</taxon>
        <taxon>Delphacidae</taxon>
        <taxon>Criomorphinae</taxon>
        <taxon>Laodelphax</taxon>
    </lineage>
</organism>
<name>A0A482WS38_LAOST</name>
<dbReference type="AlphaFoldDB" id="A0A482WS38"/>
<dbReference type="Proteomes" id="UP000291343">
    <property type="component" value="Unassembled WGS sequence"/>
</dbReference>
<protein>
    <submittedName>
        <fullName evidence="1">Uncharacterized protein</fullName>
    </submittedName>
</protein>
<evidence type="ECO:0000313" key="1">
    <source>
        <dbReference type="EMBL" id="RZF35991.1"/>
    </source>
</evidence>
<sequence>MRMTMISTRETAVGYPEGFEYGGKSITCVQIEWNSPESAMRLSCPRIFASKMGPHTGTKPAKRLRKNKPTALVRKRGAGREGCRGVKVRGRGGRGETVMCFRRAGFDELD</sequence>
<gene>
    <name evidence="1" type="ORF">LSTR_LSTR005807</name>
</gene>
<accession>A0A482WS38</accession>
<dbReference type="InParanoid" id="A0A482WS38"/>
<proteinExistence type="predicted"/>
<evidence type="ECO:0000313" key="2">
    <source>
        <dbReference type="Proteomes" id="UP000291343"/>
    </source>
</evidence>
<reference evidence="1 2" key="1">
    <citation type="journal article" date="2017" name="Gigascience">
        <title>Genome sequence of the small brown planthopper, Laodelphax striatellus.</title>
        <authorList>
            <person name="Zhu J."/>
            <person name="Jiang F."/>
            <person name="Wang X."/>
            <person name="Yang P."/>
            <person name="Bao Y."/>
            <person name="Zhao W."/>
            <person name="Wang W."/>
            <person name="Lu H."/>
            <person name="Wang Q."/>
            <person name="Cui N."/>
            <person name="Li J."/>
            <person name="Chen X."/>
            <person name="Luo L."/>
            <person name="Yu J."/>
            <person name="Kang L."/>
            <person name="Cui F."/>
        </authorList>
    </citation>
    <scope>NUCLEOTIDE SEQUENCE [LARGE SCALE GENOMIC DNA]</scope>
    <source>
        <strain evidence="1">Lst14</strain>
    </source>
</reference>
<keyword evidence="2" id="KW-1185">Reference proteome</keyword>
<dbReference type="EMBL" id="QKKF02027168">
    <property type="protein sequence ID" value="RZF35991.1"/>
    <property type="molecule type" value="Genomic_DNA"/>
</dbReference>
<comment type="caution">
    <text evidence="1">The sequence shown here is derived from an EMBL/GenBank/DDBJ whole genome shotgun (WGS) entry which is preliminary data.</text>
</comment>